<dbReference type="AlphaFoldDB" id="X1P8V9"/>
<comment type="pathway">
    <text evidence="3">Carbohydrate degradation.</text>
</comment>
<dbReference type="EMBL" id="BARV01040260">
    <property type="protein sequence ID" value="GAI52288.1"/>
    <property type="molecule type" value="Genomic_DNA"/>
</dbReference>
<dbReference type="InterPro" id="IPR017850">
    <property type="entry name" value="Alkaline_phosphatase_core_sf"/>
</dbReference>
<dbReference type="GO" id="GO:0006096">
    <property type="term" value="P:glycolytic process"/>
    <property type="evidence" value="ECO:0007669"/>
    <property type="project" value="UniProtKB-KW"/>
</dbReference>
<comment type="caution">
    <text evidence="7">The sequence shown here is derived from an EMBL/GenBank/DDBJ whole genome shotgun (WGS) entry which is preliminary data.</text>
</comment>
<dbReference type="GO" id="GO:0004619">
    <property type="term" value="F:phosphoglycerate mutase activity"/>
    <property type="evidence" value="ECO:0007669"/>
    <property type="project" value="UniProtKB-EC"/>
</dbReference>
<evidence type="ECO:0000256" key="2">
    <source>
        <dbReference type="ARBA" id="ARBA00002315"/>
    </source>
</evidence>
<comment type="similarity">
    <text evidence="4">Belongs to the BPG-independent phosphoglycerate mutase family. A-PGAM subfamily.</text>
</comment>
<accession>X1P8V9</accession>
<dbReference type="Pfam" id="PF01676">
    <property type="entry name" value="Metalloenzyme"/>
    <property type="match status" value="1"/>
</dbReference>
<evidence type="ECO:0000256" key="4">
    <source>
        <dbReference type="ARBA" id="ARBA00005524"/>
    </source>
</evidence>
<evidence type="ECO:0000259" key="6">
    <source>
        <dbReference type="Pfam" id="PF01676"/>
    </source>
</evidence>
<sequence length="68" mass="7494">MEVLQVPGATGRIDTDIEAKAKVARQALEEFDFVFVHVKGADNASHDGNLEGKLLMIEKVDRLVQILC</sequence>
<feature type="domain" description="Metalloenzyme" evidence="6">
    <location>
        <begin position="1"/>
        <end position="67"/>
    </location>
</feature>
<name>X1P8V9_9ZZZZ</name>
<evidence type="ECO:0000256" key="3">
    <source>
        <dbReference type="ARBA" id="ARBA00004921"/>
    </source>
</evidence>
<dbReference type="GO" id="GO:0046872">
    <property type="term" value="F:metal ion binding"/>
    <property type="evidence" value="ECO:0007669"/>
    <property type="project" value="InterPro"/>
</dbReference>
<organism evidence="7">
    <name type="scientific">marine sediment metagenome</name>
    <dbReference type="NCBI Taxonomy" id="412755"/>
    <lineage>
        <taxon>unclassified sequences</taxon>
        <taxon>metagenomes</taxon>
        <taxon>ecological metagenomes</taxon>
    </lineage>
</organism>
<dbReference type="Gene3D" id="3.40.720.10">
    <property type="entry name" value="Alkaline Phosphatase, subunit A"/>
    <property type="match status" value="1"/>
</dbReference>
<reference evidence="7" key="1">
    <citation type="journal article" date="2014" name="Front. Microbiol.">
        <title>High frequency of phylogenetically diverse reductive dehalogenase-homologous genes in deep subseafloor sedimentary metagenomes.</title>
        <authorList>
            <person name="Kawai M."/>
            <person name="Futagami T."/>
            <person name="Toyoda A."/>
            <person name="Takaki Y."/>
            <person name="Nishi S."/>
            <person name="Hori S."/>
            <person name="Arai W."/>
            <person name="Tsubouchi T."/>
            <person name="Morono Y."/>
            <person name="Uchiyama I."/>
            <person name="Ito T."/>
            <person name="Fujiyama A."/>
            <person name="Inagaki F."/>
            <person name="Takami H."/>
        </authorList>
    </citation>
    <scope>NUCLEOTIDE SEQUENCE</scope>
    <source>
        <strain evidence="7">Expedition CK06-06</strain>
    </source>
</reference>
<evidence type="ECO:0000256" key="1">
    <source>
        <dbReference type="ARBA" id="ARBA00000370"/>
    </source>
</evidence>
<proteinExistence type="inferred from homology"/>
<feature type="non-terminal residue" evidence="7">
    <location>
        <position position="68"/>
    </location>
</feature>
<dbReference type="InterPro" id="IPR006124">
    <property type="entry name" value="Metalloenzyme"/>
</dbReference>
<protein>
    <recommendedName>
        <fullName evidence="6">Metalloenzyme domain-containing protein</fullName>
    </recommendedName>
</protein>
<keyword evidence="5" id="KW-0324">Glycolysis</keyword>
<comment type="function">
    <text evidence="2">Catalyzes the interconversion of 2-phosphoglycerate and 3-phosphoglycerate.</text>
</comment>
<dbReference type="PANTHER" id="PTHR31209:SF0">
    <property type="entry name" value="METALLOENZYME DOMAIN-CONTAINING PROTEIN"/>
    <property type="match status" value="1"/>
</dbReference>
<evidence type="ECO:0000256" key="5">
    <source>
        <dbReference type="ARBA" id="ARBA00023152"/>
    </source>
</evidence>
<dbReference type="InterPro" id="IPR004456">
    <property type="entry name" value="Pglycerate_mutase_ApgM"/>
</dbReference>
<evidence type="ECO:0000313" key="7">
    <source>
        <dbReference type="EMBL" id="GAI52288.1"/>
    </source>
</evidence>
<dbReference type="PANTHER" id="PTHR31209">
    <property type="entry name" value="COFACTOR-INDEPENDENT PHOSPHOGLYCERATE MUTASE"/>
    <property type="match status" value="1"/>
</dbReference>
<comment type="catalytic activity">
    <reaction evidence="1">
        <text>(2R)-2-phosphoglycerate = (2R)-3-phosphoglycerate</text>
        <dbReference type="Rhea" id="RHEA:15901"/>
        <dbReference type="ChEBI" id="CHEBI:58272"/>
        <dbReference type="ChEBI" id="CHEBI:58289"/>
        <dbReference type="EC" id="5.4.2.12"/>
    </reaction>
</comment>
<gene>
    <name evidence="7" type="ORF">S06H3_61401</name>
</gene>
<dbReference type="SUPFAM" id="SSF53649">
    <property type="entry name" value="Alkaline phosphatase-like"/>
    <property type="match status" value="1"/>
</dbReference>